<evidence type="ECO:0000313" key="2">
    <source>
        <dbReference type="Proteomes" id="UP000794436"/>
    </source>
</evidence>
<dbReference type="Proteomes" id="UP000794436">
    <property type="component" value="Unassembled WGS sequence"/>
</dbReference>
<dbReference type="InterPro" id="IPR013083">
    <property type="entry name" value="Znf_RING/FYVE/PHD"/>
</dbReference>
<evidence type="ECO:0000313" key="1">
    <source>
        <dbReference type="EMBL" id="TMW58965.1"/>
    </source>
</evidence>
<dbReference type="OrthoDB" id="78940at2759"/>
<keyword evidence="2" id="KW-1185">Reference proteome</keyword>
<dbReference type="SUPFAM" id="SSF57850">
    <property type="entry name" value="RING/U-box"/>
    <property type="match status" value="1"/>
</dbReference>
<evidence type="ECO:0008006" key="3">
    <source>
        <dbReference type="Google" id="ProtNLM"/>
    </source>
</evidence>
<reference evidence="1" key="1">
    <citation type="submission" date="2019-03" db="EMBL/GenBank/DDBJ databases">
        <title>Long read genome sequence of the mycoparasitic Pythium oligandrum ATCC 38472 isolated from sugarbeet rhizosphere.</title>
        <authorList>
            <person name="Gaulin E."/>
        </authorList>
    </citation>
    <scope>NUCLEOTIDE SEQUENCE</scope>
    <source>
        <strain evidence="1">ATCC 38472_TT</strain>
    </source>
</reference>
<proteinExistence type="predicted"/>
<protein>
    <recommendedName>
        <fullName evidence="3">RING-type domain-containing protein</fullName>
    </recommendedName>
</protein>
<gene>
    <name evidence="1" type="ORF">Poli38472_007110</name>
</gene>
<dbReference type="AlphaFoldDB" id="A0A8K1FD18"/>
<name>A0A8K1FD18_PYTOL</name>
<dbReference type="Gene3D" id="3.30.40.10">
    <property type="entry name" value="Zinc/RING finger domain, C3HC4 (zinc finger)"/>
    <property type="match status" value="1"/>
</dbReference>
<comment type="caution">
    <text evidence="1">The sequence shown here is derived from an EMBL/GenBank/DDBJ whole genome shotgun (WGS) entry which is preliminary data.</text>
</comment>
<accession>A0A8K1FD18</accession>
<sequence length="463" mass="54045">MAPTPLLTVEALDATVTPLKTLAPIHEEEVVQVKTEVVSCQICFDEFPVSDNVTVTKLCRAKCPAVVCSTCLQGHIRVSVTSAFAGVLPKVRCPICLVLMNKSRWQSLVEPSIHDTYVSACRLACSFQTPCCHNTEYTHLPRAYEEKLGEHEKRQELATLMLVPSLSAKLPRLRQLTKRFCNHKIASSALIRFIEDEFGAHITSEMRDLLMEHLLTRILDEERRATLMLAYLAKYTMIKTRCCEYNVCFNCKRNISSHENPGVCDESEISADCIVECRSCRVTMVKVEGCDSVKCWCGFWMDWSVELDLISWKKKNVVPIDVYDTEVCQRWLDQRRWINRVVYDELVPLRLAMRMSMIDQLLPPFKQCLRRMLQQYIWSRRFRQSVPQLLQDITTARMKWLAARLKKTKLQHHVCRWVWHFRWRKINTVISMRLFWSQYYEDRQDELQECVAEENAILTIGLH</sequence>
<dbReference type="EMBL" id="SPLM01000110">
    <property type="protein sequence ID" value="TMW58965.1"/>
    <property type="molecule type" value="Genomic_DNA"/>
</dbReference>
<organism evidence="1 2">
    <name type="scientific">Pythium oligandrum</name>
    <name type="common">Mycoparasitic fungus</name>
    <dbReference type="NCBI Taxonomy" id="41045"/>
    <lineage>
        <taxon>Eukaryota</taxon>
        <taxon>Sar</taxon>
        <taxon>Stramenopiles</taxon>
        <taxon>Oomycota</taxon>
        <taxon>Peronosporomycetes</taxon>
        <taxon>Pythiales</taxon>
        <taxon>Pythiaceae</taxon>
        <taxon>Pythium</taxon>
    </lineage>
</organism>